<evidence type="ECO:0000313" key="3">
    <source>
        <dbReference type="Proteomes" id="UP001140206"/>
    </source>
</evidence>
<dbReference type="PANTHER" id="PTHR31374:SF198">
    <property type="entry name" value="AUXIN-RESPONSIVE PROTEIN SAUR72"/>
    <property type="match status" value="1"/>
</dbReference>
<dbReference type="AlphaFoldDB" id="A0AAV8CFG5"/>
<reference evidence="2" key="1">
    <citation type="submission" date="2022-08" db="EMBL/GenBank/DDBJ databases">
        <authorList>
            <person name="Marques A."/>
        </authorList>
    </citation>
    <scope>NUCLEOTIDE SEQUENCE</scope>
    <source>
        <strain evidence="2">RhyPub2mFocal</strain>
        <tissue evidence="2">Leaves</tissue>
    </source>
</reference>
<sequence>MGCKIGKPPLPYEKLVVGSAPKGYVPILVGRETATEKFLMHVKQLNNPSIMILLELAANELGYRCEGILRILCDVDYFREVVKIKNKSFVMSLIFGRWSRRARLPVVFIPG</sequence>
<dbReference type="Proteomes" id="UP001140206">
    <property type="component" value="Chromosome 5"/>
</dbReference>
<dbReference type="InterPro" id="IPR003676">
    <property type="entry name" value="SAUR_fam"/>
</dbReference>
<organism evidence="2 3">
    <name type="scientific">Rhynchospora pubera</name>
    <dbReference type="NCBI Taxonomy" id="906938"/>
    <lineage>
        <taxon>Eukaryota</taxon>
        <taxon>Viridiplantae</taxon>
        <taxon>Streptophyta</taxon>
        <taxon>Embryophyta</taxon>
        <taxon>Tracheophyta</taxon>
        <taxon>Spermatophyta</taxon>
        <taxon>Magnoliopsida</taxon>
        <taxon>Liliopsida</taxon>
        <taxon>Poales</taxon>
        <taxon>Cyperaceae</taxon>
        <taxon>Cyperoideae</taxon>
        <taxon>Rhynchosporeae</taxon>
        <taxon>Rhynchospora</taxon>
    </lineage>
</organism>
<dbReference type="PANTHER" id="PTHR31374">
    <property type="entry name" value="AUXIN-INDUCED PROTEIN-LIKE-RELATED"/>
    <property type="match status" value="1"/>
</dbReference>
<dbReference type="Pfam" id="PF02519">
    <property type="entry name" value="Auxin_inducible"/>
    <property type="match status" value="1"/>
</dbReference>
<evidence type="ECO:0000313" key="2">
    <source>
        <dbReference type="EMBL" id="KAJ4754595.1"/>
    </source>
</evidence>
<name>A0AAV8CFG5_9POAL</name>
<gene>
    <name evidence="2" type="ORF">LUZ62_089000</name>
</gene>
<dbReference type="EMBL" id="JAMFTS010000005">
    <property type="protein sequence ID" value="KAJ4754595.1"/>
    <property type="molecule type" value="Genomic_DNA"/>
</dbReference>
<evidence type="ECO:0000256" key="1">
    <source>
        <dbReference type="ARBA" id="ARBA00006974"/>
    </source>
</evidence>
<accession>A0AAV8CFG5</accession>
<dbReference type="GO" id="GO:0009733">
    <property type="term" value="P:response to auxin"/>
    <property type="evidence" value="ECO:0007669"/>
    <property type="project" value="InterPro"/>
</dbReference>
<comment type="caution">
    <text evidence="2">The sequence shown here is derived from an EMBL/GenBank/DDBJ whole genome shotgun (WGS) entry which is preliminary data.</text>
</comment>
<proteinExistence type="inferred from homology"/>
<comment type="similarity">
    <text evidence="1">Belongs to the ARG7 family.</text>
</comment>
<protein>
    <submittedName>
        <fullName evidence="2">Uncharacterized protein</fullName>
    </submittedName>
</protein>
<keyword evidence="3" id="KW-1185">Reference proteome</keyword>